<feature type="domain" description="Leucine-binding protein" evidence="6">
    <location>
        <begin position="175"/>
        <end position="455"/>
    </location>
</feature>
<evidence type="ECO:0000256" key="1">
    <source>
        <dbReference type="ARBA" id="ARBA00010062"/>
    </source>
</evidence>
<evidence type="ECO:0000313" key="8">
    <source>
        <dbReference type="Proteomes" id="UP000239735"/>
    </source>
</evidence>
<evidence type="ECO:0000313" key="7">
    <source>
        <dbReference type="EMBL" id="SPE31638.1"/>
    </source>
</evidence>
<evidence type="ECO:0000256" key="4">
    <source>
        <dbReference type="ARBA" id="ARBA00022970"/>
    </source>
</evidence>
<dbReference type="OrthoDB" id="9783240at2"/>
<gene>
    <name evidence="7" type="ORF">SBA5_90015</name>
</gene>
<keyword evidence="7" id="KW-0675">Receptor</keyword>
<evidence type="ECO:0000256" key="2">
    <source>
        <dbReference type="ARBA" id="ARBA00022448"/>
    </source>
</evidence>
<accession>A0A2N9M8A1</accession>
<dbReference type="PANTHER" id="PTHR30483">
    <property type="entry name" value="LEUCINE-SPECIFIC-BINDING PROTEIN"/>
    <property type="match status" value="1"/>
</dbReference>
<dbReference type="Proteomes" id="UP000239735">
    <property type="component" value="Unassembled WGS sequence"/>
</dbReference>
<dbReference type="Pfam" id="PF13458">
    <property type="entry name" value="Peripla_BP_6"/>
    <property type="match status" value="1"/>
</dbReference>
<keyword evidence="4" id="KW-0029">Amino-acid transport</keyword>
<dbReference type="GO" id="GO:0006865">
    <property type="term" value="P:amino acid transport"/>
    <property type="evidence" value="ECO:0007669"/>
    <property type="project" value="UniProtKB-KW"/>
</dbReference>
<reference evidence="8" key="1">
    <citation type="submission" date="2018-02" db="EMBL/GenBank/DDBJ databases">
        <authorList>
            <person name="Hausmann B."/>
        </authorList>
    </citation>
    <scope>NUCLEOTIDE SEQUENCE [LARGE SCALE GENOMIC DNA]</scope>
    <source>
        <strain evidence="8">Peat soil MAG SbA5</strain>
    </source>
</reference>
<dbReference type="PRINTS" id="PR00337">
    <property type="entry name" value="LEUILEVALBP"/>
</dbReference>
<feature type="signal peptide" evidence="5">
    <location>
        <begin position="1"/>
        <end position="23"/>
    </location>
</feature>
<dbReference type="AlphaFoldDB" id="A0A2N9M8A1"/>
<evidence type="ECO:0000256" key="3">
    <source>
        <dbReference type="ARBA" id="ARBA00022729"/>
    </source>
</evidence>
<dbReference type="PANTHER" id="PTHR30483:SF6">
    <property type="entry name" value="PERIPLASMIC BINDING PROTEIN OF ABC TRANSPORTER FOR NATURAL AMINO ACIDS"/>
    <property type="match status" value="1"/>
</dbReference>
<keyword evidence="2" id="KW-0813">Transport</keyword>
<evidence type="ECO:0000259" key="6">
    <source>
        <dbReference type="Pfam" id="PF13458"/>
    </source>
</evidence>
<protein>
    <submittedName>
        <fullName evidence="7">Extracellular ligand-binding receptor</fullName>
    </submittedName>
</protein>
<keyword evidence="3 5" id="KW-0732">Signal</keyword>
<feature type="chain" id="PRO_5014699186" evidence="5">
    <location>
        <begin position="24"/>
        <end position="666"/>
    </location>
</feature>
<dbReference type="Gene3D" id="3.40.50.2300">
    <property type="match status" value="2"/>
</dbReference>
<dbReference type="SUPFAM" id="SSF53822">
    <property type="entry name" value="Periplasmic binding protein-like I"/>
    <property type="match status" value="1"/>
</dbReference>
<dbReference type="InterPro" id="IPR028082">
    <property type="entry name" value="Peripla_BP_I"/>
</dbReference>
<dbReference type="InterPro" id="IPR000709">
    <property type="entry name" value="Leu_Ile_Val-bd"/>
</dbReference>
<dbReference type="InterPro" id="IPR051010">
    <property type="entry name" value="BCAA_transport"/>
</dbReference>
<name>A0A2N9M8A1_9BACT</name>
<evidence type="ECO:0000256" key="5">
    <source>
        <dbReference type="SAM" id="SignalP"/>
    </source>
</evidence>
<proteinExistence type="inferred from homology"/>
<sequence length="666" mass="72849">MRKGFLLTAACLWIAGGAAYVIAQVSGSLPNRQAGDVTHRCECGAHPPGPPRDRTVAPYAGEPEDLRPYARFKQPYYQNYLEPNIYTGGGREIPDPKDITEVRIGFFGPVEPAPDQVEGSRMLHGAQLAVEEANARGGYGGKPFKLMVHDDYNNWQAQAVYGSNRPTDSTIWGSASDEAVKMIYDDEDWAIFGSISSESTHIILRVALKAEIPVVNSASTDPTIPETYIPWYFTDLQDDRVQAFTLARHIYTEVGLKRIALLRVNNRYGRMGVPKFRNASIRLGHPVAIEQKFLPGDTDFSRELQIIRESRVDGVVLWADETETANILKQMRAMGMKQRVFGSYRTLGPDLLAQAGSAAEGFEAVFPYDPTRNDPRWIEFNRRFEDRFHEEPEQFASLAYDAMNALLDSICKAGLNRARIHDALANIEEYDGVTGPMVFDPNQKNVAPMYWGTVHNGTITYRLATMSKQAAEQHAASAQGPSAGSGPPYARVAEDGVSYLGPRSADLPQGPIHIVLFGPDATKVAQSPEIVAALQMAAVNGRTWALDPVESNQNWGAASTQLVHALMDEHAMAIVALDRDASHLSEQLALKCFVPVVALSDDKTLTSANIPWIFRLPAGTAPASALRLLAATAASSANPQLVRNTLASGRVFDGVAFQPTGEPVTR</sequence>
<comment type="similarity">
    <text evidence="1">Belongs to the leucine-binding protein family.</text>
</comment>
<dbReference type="EMBL" id="OKRB01000152">
    <property type="protein sequence ID" value="SPE31638.1"/>
    <property type="molecule type" value="Genomic_DNA"/>
</dbReference>
<organism evidence="7 8">
    <name type="scientific">Candidatus Sulfuritelmatomonas gaucii</name>
    <dbReference type="NCBI Taxonomy" id="2043161"/>
    <lineage>
        <taxon>Bacteria</taxon>
        <taxon>Pseudomonadati</taxon>
        <taxon>Acidobacteriota</taxon>
        <taxon>Terriglobia</taxon>
        <taxon>Terriglobales</taxon>
        <taxon>Acidobacteriaceae</taxon>
        <taxon>Candidatus Sulfuritelmatomonas</taxon>
    </lineage>
</organism>
<dbReference type="InterPro" id="IPR028081">
    <property type="entry name" value="Leu-bd"/>
</dbReference>